<feature type="region of interest" description="Disordered" evidence="1">
    <location>
        <begin position="1"/>
        <end position="22"/>
    </location>
</feature>
<evidence type="ECO:0000256" key="1">
    <source>
        <dbReference type="SAM" id="MobiDB-lite"/>
    </source>
</evidence>
<dbReference type="Proteomes" id="UP000499080">
    <property type="component" value="Unassembled WGS sequence"/>
</dbReference>
<protein>
    <submittedName>
        <fullName evidence="2">Uncharacterized protein</fullName>
    </submittedName>
</protein>
<accession>A0A4Y2RB93</accession>
<proteinExistence type="predicted"/>
<organism evidence="2 3">
    <name type="scientific">Araneus ventricosus</name>
    <name type="common">Orbweaver spider</name>
    <name type="synonym">Epeira ventricosa</name>
    <dbReference type="NCBI Taxonomy" id="182803"/>
    <lineage>
        <taxon>Eukaryota</taxon>
        <taxon>Metazoa</taxon>
        <taxon>Ecdysozoa</taxon>
        <taxon>Arthropoda</taxon>
        <taxon>Chelicerata</taxon>
        <taxon>Arachnida</taxon>
        <taxon>Araneae</taxon>
        <taxon>Araneomorphae</taxon>
        <taxon>Entelegynae</taxon>
        <taxon>Araneoidea</taxon>
        <taxon>Araneidae</taxon>
        <taxon>Araneus</taxon>
    </lineage>
</organism>
<sequence>MIQFSLRHGRSPPESEGRHFTGRMKRNLRPNLVVYVELLEGRDALAGMDELGLFAGMDALDLRVDTDAPGSLKPNMGFSLLMEMPVGLSLTCIL</sequence>
<evidence type="ECO:0000313" key="3">
    <source>
        <dbReference type="Proteomes" id="UP000499080"/>
    </source>
</evidence>
<comment type="caution">
    <text evidence="2">The sequence shown here is derived from an EMBL/GenBank/DDBJ whole genome shotgun (WGS) entry which is preliminary data.</text>
</comment>
<dbReference type="AlphaFoldDB" id="A0A4Y2RB93"/>
<gene>
    <name evidence="2" type="ORF">AVEN_57191_1</name>
</gene>
<keyword evidence="3" id="KW-1185">Reference proteome</keyword>
<name>A0A4Y2RB93_ARAVE</name>
<dbReference type="EMBL" id="BGPR01016361">
    <property type="protein sequence ID" value="GBN72706.1"/>
    <property type="molecule type" value="Genomic_DNA"/>
</dbReference>
<reference evidence="2 3" key="1">
    <citation type="journal article" date="2019" name="Sci. Rep.">
        <title>Orb-weaving spider Araneus ventricosus genome elucidates the spidroin gene catalogue.</title>
        <authorList>
            <person name="Kono N."/>
            <person name="Nakamura H."/>
            <person name="Ohtoshi R."/>
            <person name="Moran D.A.P."/>
            <person name="Shinohara A."/>
            <person name="Yoshida Y."/>
            <person name="Fujiwara M."/>
            <person name="Mori M."/>
            <person name="Tomita M."/>
            <person name="Arakawa K."/>
        </authorList>
    </citation>
    <scope>NUCLEOTIDE SEQUENCE [LARGE SCALE GENOMIC DNA]</scope>
</reference>
<evidence type="ECO:0000313" key="2">
    <source>
        <dbReference type="EMBL" id="GBN72706.1"/>
    </source>
</evidence>